<protein>
    <submittedName>
        <fullName evidence="3">Uncharacterized protein</fullName>
    </submittedName>
</protein>
<dbReference type="RefSeq" id="WP_203086709.1">
    <property type="nucleotide sequence ID" value="NZ_JAEUZA010000001.1"/>
</dbReference>
<comment type="caution">
    <text evidence="3">The sequence shown here is derived from an EMBL/GenBank/DDBJ whole genome shotgun (WGS) entry which is preliminary data.</text>
</comment>
<keyword evidence="2" id="KW-0812">Transmembrane</keyword>
<evidence type="ECO:0000313" key="4">
    <source>
        <dbReference type="Proteomes" id="UP001418796"/>
    </source>
</evidence>
<keyword evidence="2" id="KW-0472">Membrane</keyword>
<feature type="compositionally biased region" description="Basic and acidic residues" evidence="1">
    <location>
        <begin position="1"/>
        <end position="31"/>
    </location>
</feature>
<feature type="transmembrane region" description="Helical" evidence="2">
    <location>
        <begin position="43"/>
        <end position="62"/>
    </location>
</feature>
<organism evidence="3 4">
    <name type="scientific">Alkalicoccobacillus gibsonii</name>
    <dbReference type="NCBI Taxonomy" id="79881"/>
    <lineage>
        <taxon>Bacteria</taxon>
        <taxon>Bacillati</taxon>
        <taxon>Bacillota</taxon>
        <taxon>Bacilli</taxon>
        <taxon>Bacillales</taxon>
        <taxon>Bacillaceae</taxon>
        <taxon>Alkalicoccobacillus</taxon>
    </lineage>
</organism>
<evidence type="ECO:0000256" key="1">
    <source>
        <dbReference type="SAM" id="MobiDB-lite"/>
    </source>
</evidence>
<name>A0ABU9VHK6_9BACI</name>
<reference evidence="3 4" key="1">
    <citation type="submission" date="2024-03" db="EMBL/GenBank/DDBJ databases">
        <title>Bacilli Hybrid Assemblies.</title>
        <authorList>
            <person name="Kovac J."/>
        </authorList>
    </citation>
    <scope>NUCLEOTIDE SEQUENCE [LARGE SCALE GENOMIC DNA]</scope>
    <source>
        <strain evidence="3 4">FSL R7-0666</strain>
    </source>
</reference>
<evidence type="ECO:0000256" key="2">
    <source>
        <dbReference type="SAM" id="Phobius"/>
    </source>
</evidence>
<gene>
    <name evidence="3" type="ORF">MKY91_09625</name>
</gene>
<evidence type="ECO:0000313" key="3">
    <source>
        <dbReference type="EMBL" id="MEN0643402.1"/>
    </source>
</evidence>
<keyword evidence="4" id="KW-1185">Reference proteome</keyword>
<proteinExistence type="predicted"/>
<keyword evidence="2" id="KW-1133">Transmembrane helix</keyword>
<sequence length="67" mass="7815">MSSAERKTRFEQADEHEHKSETLPPRAERREQRQRRKKSGTFPLAKTLLVLFLALVGLAIFFGSRLF</sequence>
<accession>A0ABU9VHK6</accession>
<dbReference type="EMBL" id="JBCITK010000001">
    <property type="protein sequence ID" value="MEN0643402.1"/>
    <property type="molecule type" value="Genomic_DNA"/>
</dbReference>
<feature type="region of interest" description="Disordered" evidence="1">
    <location>
        <begin position="1"/>
        <end position="39"/>
    </location>
</feature>
<dbReference type="Proteomes" id="UP001418796">
    <property type="component" value="Unassembled WGS sequence"/>
</dbReference>